<dbReference type="STRING" id="1888995.BD935_04010"/>
<dbReference type="NCBIfam" id="NF004630">
    <property type="entry name" value="PRK05974.1"/>
    <property type="match status" value="1"/>
</dbReference>
<comment type="function">
    <text evidence="6">Part of the phosphoribosylformylglycinamidine synthase complex involved in the purines biosynthetic pathway. Catalyzes the ATP-dependent conversion of formylglycinamide ribonucleotide (FGAR) and glutamine to yield formylglycinamidine ribonucleotide (FGAM) and glutamate. The FGAM synthase complex is composed of three subunits. PurQ produces an ammonia molecule by converting glutamine to glutamate. PurL transfers the ammonia molecule to FGAR to form FGAM in an ATP-dependent manner. PurS interacts with PurQ and PurL and is thought to assist in the transfer of the ammonia molecule from PurQ to PurL.</text>
</comment>
<dbReference type="GO" id="GO:0004642">
    <property type="term" value="F:phosphoribosylformylglycinamidine synthase activity"/>
    <property type="evidence" value="ECO:0007669"/>
    <property type="project" value="UniProtKB-UniRule"/>
</dbReference>
<dbReference type="EMBL" id="MIZA01000005">
    <property type="protein sequence ID" value="OIR20919.1"/>
    <property type="molecule type" value="Genomic_DNA"/>
</dbReference>
<gene>
    <name evidence="6" type="primary">purS</name>
    <name evidence="7" type="ORF">BD935_04010</name>
</gene>
<dbReference type="InterPro" id="IPR003850">
    <property type="entry name" value="PurS"/>
</dbReference>
<dbReference type="Pfam" id="PF02700">
    <property type="entry name" value="PurS"/>
    <property type="match status" value="1"/>
</dbReference>
<evidence type="ECO:0000256" key="1">
    <source>
        <dbReference type="ARBA" id="ARBA00022490"/>
    </source>
</evidence>
<keyword evidence="3 6" id="KW-0547">Nucleotide-binding</keyword>
<comment type="caution">
    <text evidence="7">The sequence shown here is derived from an EMBL/GenBank/DDBJ whole genome shotgun (WGS) entry which is preliminary data.</text>
</comment>
<evidence type="ECO:0000256" key="4">
    <source>
        <dbReference type="ARBA" id="ARBA00022755"/>
    </source>
</evidence>
<evidence type="ECO:0000256" key="5">
    <source>
        <dbReference type="ARBA" id="ARBA00022840"/>
    </source>
</evidence>
<evidence type="ECO:0000256" key="3">
    <source>
        <dbReference type="ARBA" id="ARBA00022741"/>
    </source>
</evidence>
<proteinExistence type="inferred from homology"/>
<dbReference type="PANTHER" id="PTHR34696:SF1">
    <property type="entry name" value="PHOSPHORIBOSYLFORMYLGLYCINAMIDINE SYNTHASE SUBUNIT PURS"/>
    <property type="match status" value="1"/>
</dbReference>
<keyword evidence="2 6" id="KW-0436">Ligase</keyword>
<dbReference type="GO" id="GO:0005737">
    <property type="term" value="C:cytoplasm"/>
    <property type="evidence" value="ECO:0007669"/>
    <property type="project" value="UniProtKB-SubCell"/>
</dbReference>
<keyword evidence="5 6" id="KW-0067">ATP-binding</keyword>
<dbReference type="GO" id="GO:0006189">
    <property type="term" value="P:'de novo' IMP biosynthetic process"/>
    <property type="evidence" value="ECO:0007669"/>
    <property type="project" value="UniProtKB-UniRule"/>
</dbReference>
<dbReference type="Proteomes" id="UP000183080">
    <property type="component" value="Unassembled WGS sequence"/>
</dbReference>
<protein>
    <recommendedName>
        <fullName evidence="6">Phosphoribosylformylglycinamidine synthase subunit PurS</fullName>
        <shortName evidence="6">FGAM synthase</shortName>
        <ecNumber evidence="6">6.3.5.3</ecNumber>
    </recommendedName>
    <alternativeName>
        <fullName evidence="6">Formylglycinamide ribonucleotide amidotransferase subunit III</fullName>
        <shortName evidence="6">FGAR amidotransferase III</shortName>
        <shortName evidence="6">FGAR-AT III</shortName>
    </alternativeName>
    <alternativeName>
        <fullName evidence="6">Phosphoribosylformylglycinamidine synthase subunit III</fullName>
    </alternativeName>
</protein>
<dbReference type="SUPFAM" id="SSF82697">
    <property type="entry name" value="PurS-like"/>
    <property type="match status" value="1"/>
</dbReference>
<dbReference type="EC" id="6.3.5.3" evidence="6"/>
<comment type="similarity">
    <text evidence="6">Belongs to the PurS family.</text>
</comment>
<sequence length="81" mass="8921">MTTEIEIQVGLKSGMADPEGVNVKKALDLLGFDSVKKVDSVKCYRIIIDKNEAEAIKESEEICKKLLANPVVHEYSISVAK</sequence>
<evidence type="ECO:0000313" key="7">
    <source>
        <dbReference type="EMBL" id="OIR20919.1"/>
    </source>
</evidence>
<keyword evidence="4 6" id="KW-0658">Purine biosynthesis</keyword>
<reference evidence="7 8" key="1">
    <citation type="submission" date="2016-08" db="EMBL/GenBank/DDBJ databases">
        <title>New Insights into Marine Group III Euryarchaeota, from dark to light.</title>
        <authorList>
            <person name="Haro-Moreno J.M."/>
            <person name="Rodriguez-Valera F."/>
            <person name="Lopez-Garcia P."/>
            <person name="Moreira D."/>
            <person name="Martin-Cuadrado A.B."/>
        </authorList>
    </citation>
    <scope>NUCLEOTIDE SEQUENCE [LARGE SCALE GENOMIC DNA]</scope>
    <source>
        <strain evidence="7">CG-Epi1</strain>
    </source>
</reference>
<comment type="subcellular location">
    <subcellularLocation>
        <location evidence="6">Cytoplasm</location>
    </subcellularLocation>
</comment>
<dbReference type="NCBIfam" id="TIGR00302">
    <property type="entry name" value="phosphoribosylformylglycinamidine synthase subunit PurS"/>
    <property type="match status" value="1"/>
</dbReference>
<dbReference type="Gene3D" id="3.30.1280.10">
    <property type="entry name" value="Phosphoribosylformylglycinamidine synthase subunit PurS"/>
    <property type="match status" value="1"/>
</dbReference>
<evidence type="ECO:0000313" key="8">
    <source>
        <dbReference type="Proteomes" id="UP000183080"/>
    </source>
</evidence>
<dbReference type="GO" id="GO:0005524">
    <property type="term" value="F:ATP binding"/>
    <property type="evidence" value="ECO:0007669"/>
    <property type="project" value="UniProtKB-UniRule"/>
</dbReference>
<keyword evidence="1 6" id="KW-0963">Cytoplasm</keyword>
<comment type="catalytic activity">
    <reaction evidence="6">
        <text>N(2)-formyl-N(1)-(5-phospho-beta-D-ribosyl)glycinamide + L-glutamine + ATP + H2O = 2-formamido-N(1)-(5-O-phospho-beta-D-ribosyl)acetamidine + L-glutamate + ADP + phosphate + H(+)</text>
        <dbReference type="Rhea" id="RHEA:17129"/>
        <dbReference type="ChEBI" id="CHEBI:15377"/>
        <dbReference type="ChEBI" id="CHEBI:15378"/>
        <dbReference type="ChEBI" id="CHEBI:29985"/>
        <dbReference type="ChEBI" id="CHEBI:30616"/>
        <dbReference type="ChEBI" id="CHEBI:43474"/>
        <dbReference type="ChEBI" id="CHEBI:58359"/>
        <dbReference type="ChEBI" id="CHEBI:147286"/>
        <dbReference type="ChEBI" id="CHEBI:147287"/>
        <dbReference type="ChEBI" id="CHEBI:456216"/>
        <dbReference type="EC" id="6.3.5.3"/>
    </reaction>
</comment>
<dbReference type="UniPathway" id="UPA00074">
    <property type="reaction ID" value="UER00128"/>
</dbReference>
<accession>A0A1J5TJ01</accession>
<comment type="subunit">
    <text evidence="6">Part of the FGAM synthase complex composed of 1 PurL, 1 PurQ and 2 PurS subunits.</text>
</comment>
<dbReference type="InterPro" id="IPR036604">
    <property type="entry name" value="PurS-like_sf"/>
</dbReference>
<organism evidence="7 8">
    <name type="scientific">Marine Group III euryarchaeote CG-Epi1</name>
    <dbReference type="NCBI Taxonomy" id="1888995"/>
    <lineage>
        <taxon>Archaea</taxon>
        <taxon>Methanobacteriati</taxon>
        <taxon>Thermoplasmatota</taxon>
        <taxon>Thermoplasmata</taxon>
        <taxon>Candidatus Thermoprofundales</taxon>
    </lineage>
</organism>
<dbReference type="HAMAP" id="MF_01926">
    <property type="entry name" value="PurS"/>
    <property type="match status" value="1"/>
</dbReference>
<dbReference type="PANTHER" id="PTHR34696">
    <property type="entry name" value="PHOSPHORIBOSYLFORMYLGLYCINAMIDINE SYNTHASE SUBUNIT PURS"/>
    <property type="match status" value="1"/>
</dbReference>
<evidence type="ECO:0000256" key="6">
    <source>
        <dbReference type="HAMAP-Rule" id="MF_01926"/>
    </source>
</evidence>
<comment type="pathway">
    <text evidence="6">Purine metabolism; IMP biosynthesis via de novo pathway; 5-amino-1-(5-phospho-D-ribosyl)imidazole from N(2)-formyl-N(1)-(5-phospho-D-ribosyl)glycinamide: step 1/2.</text>
</comment>
<name>A0A1J5TJ01_9ARCH</name>
<evidence type="ECO:0000256" key="2">
    <source>
        <dbReference type="ARBA" id="ARBA00022598"/>
    </source>
</evidence>
<dbReference type="AlphaFoldDB" id="A0A1J5TJ01"/>